<dbReference type="Proteomes" id="UP001225933">
    <property type="component" value="Unassembled WGS sequence"/>
</dbReference>
<sequence>MKNFLSKRLAYKQKKERMLKKGRYESSFIFNIQNTPGNSIPIESVSARVEDIVKHEFSKIEYANK</sequence>
<reference evidence="1" key="1">
    <citation type="submission" date="2023-06" db="EMBL/GenBank/DDBJ databases">
        <title>Two Chryseobacterium gambrini strains from China.</title>
        <authorList>
            <person name="Zeng J."/>
            <person name="Wu Y."/>
        </authorList>
    </citation>
    <scope>NUCLEOTIDE SEQUENCE</scope>
    <source>
        <strain evidence="1">SQ219</strain>
    </source>
</reference>
<dbReference type="AlphaFoldDB" id="A0AAJ1VLD6"/>
<name>A0AAJ1VLD6_9FLAO</name>
<dbReference type="EMBL" id="JAUHGV010000031">
    <property type="protein sequence ID" value="MDN4014568.1"/>
    <property type="molecule type" value="Genomic_DNA"/>
</dbReference>
<dbReference type="RefSeq" id="WP_214590349.1">
    <property type="nucleotide sequence ID" value="NZ_JAUHGV010000031.1"/>
</dbReference>
<evidence type="ECO:0000313" key="1">
    <source>
        <dbReference type="EMBL" id="MDN4014568.1"/>
    </source>
</evidence>
<gene>
    <name evidence="1" type="ORF">QX233_19010</name>
</gene>
<organism evidence="1 2">
    <name type="scientific">Chryseobacterium gambrini</name>
    <dbReference type="NCBI Taxonomy" id="373672"/>
    <lineage>
        <taxon>Bacteria</taxon>
        <taxon>Pseudomonadati</taxon>
        <taxon>Bacteroidota</taxon>
        <taxon>Flavobacteriia</taxon>
        <taxon>Flavobacteriales</taxon>
        <taxon>Weeksellaceae</taxon>
        <taxon>Chryseobacterium group</taxon>
        <taxon>Chryseobacterium</taxon>
    </lineage>
</organism>
<evidence type="ECO:0000313" key="2">
    <source>
        <dbReference type="Proteomes" id="UP001225933"/>
    </source>
</evidence>
<comment type="caution">
    <text evidence="1">The sequence shown here is derived from an EMBL/GenBank/DDBJ whole genome shotgun (WGS) entry which is preliminary data.</text>
</comment>
<proteinExistence type="predicted"/>
<accession>A0AAJ1VLD6</accession>
<protein>
    <submittedName>
        <fullName evidence="1">Uncharacterized protein</fullName>
    </submittedName>
</protein>